<evidence type="ECO:0000256" key="1">
    <source>
        <dbReference type="ARBA" id="ARBA00022603"/>
    </source>
</evidence>
<dbReference type="Pfam" id="PF02086">
    <property type="entry name" value="MethyltransfD12"/>
    <property type="match status" value="2"/>
</dbReference>
<dbReference type="PRINTS" id="PR00505">
    <property type="entry name" value="D12N6MTFRASE"/>
</dbReference>
<dbReference type="RefSeq" id="WP_205132728.1">
    <property type="nucleotide sequence ID" value="NZ_JACSNT010000002.1"/>
</dbReference>
<organism evidence="4 5">
    <name type="scientific">Anaerotignum lactatifermentans</name>
    <dbReference type="NCBI Taxonomy" id="160404"/>
    <lineage>
        <taxon>Bacteria</taxon>
        <taxon>Bacillati</taxon>
        <taxon>Bacillota</taxon>
        <taxon>Clostridia</taxon>
        <taxon>Lachnospirales</taxon>
        <taxon>Anaerotignaceae</taxon>
        <taxon>Anaerotignum</taxon>
    </lineage>
</organism>
<evidence type="ECO:0000256" key="2">
    <source>
        <dbReference type="ARBA" id="ARBA00022679"/>
    </source>
</evidence>
<comment type="caution">
    <text evidence="4">The sequence shown here is derived from an EMBL/GenBank/DDBJ whole genome shotgun (WGS) entry which is preliminary data.</text>
</comment>
<dbReference type="Gene3D" id="3.40.50.150">
    <property type="entry name" value="Vaccinia Virus protein VP39"/>
    <property type="match status" value="2"/>
</dbReference>
<evidence type="ECO:0000313" key="5">
    <source>
        <dbReference type="Proteomes" id="UP000729290"/>
    </source>
</evidence>
<gene>
    <name evidence="4" type="ORF">H9X83_06940</name>
</gene>
<protein>
    <submittedName>
        <fullName evidence="4">DNA adenine methylase</fullName>
    </submittedName>
</protein>
<dbReference type="PANTHER" id="PTHR30481">
    <property type="entry name" value="DNA ADENINE METHYLASE"/>
    <property type="match status" value="1"/>
</dbReference>
<proteinExistence type="predicted"/>
<evidence type="ECO:0000313" key="4">
    <source>
        <dbReference type="EMBL" id="MBM6877895.1"/>
    </source>
</evidence>
<dbReference type="InterPro" id="IPR012263">
    <property type="entry name" value="M_m6A_EcoRV"/>
</dbReference>
<dbReference type="PIRSF" id="PIRSF000398">
    <property type="entry name" value="M_m6A_EcoRV"/>
    <property type="match status" value="1"/>
</dbReference>
<sequence>MRAVTKYPGSKWRIADWIISFFPEHHSYLEPFFGSGAVLFNKERSNIETINDLDGDVVNFFDWVKRDPERLAREVWLTPYSREVYHRAYGKPKGSLEQAVYFLVRLNMGHGFRTSGGKVGWKIDIQGRERSYAVKDWNGMPEKIMEAAARLKEVQIENRSALDVIQRFDFENVLIYADPPYLLSTRIGKQYRKEMSEKDHIALLEALRESRAKVILSGYENDLYNKILEGWQKEKIVSMTQNQKMSREVLWMNFQSEQQMKLY</sequence>
<keyword evidence="1 4" id="KW-0489">Methyltransferase</keyword>
<dbReference type="EMBL" id="JACSNV010000008">
    <property type="protein sequence ID" value="MBM6877895.1"/>
    <property type="molecule type" value="Genomic_DNA"/>
</dbReference>
<dbReference type="InterPro" id="IPR012327">
    <property type="entry name" value="MeTrfase_D12"/>
</dbReference>
<dbReference type="GO" id="GO:0032259">
    <property type="term" value="P:methylation"/>
    <property type="evidence" value="ECO:0007669"/>
    <property type="project" value="UniProtKB-KW"/>
</dbReference>
<accession>A0ABS2G9R5</accession>
<dbReference type="GO" id="GO:0008168">
    <property type="term" value="F:methyltransferase activity"/>
    <property type="evidence" value="ECO:0007669"/>
    <property type="project" value="UniProtKB-KW"/>
</dbReference>
<keyword evidence="5" id="KW-1185">Reference proteome</keyword>
<keyword evidence="2" id="KW-0808">Transferase</keyword>
<name>A0ABS2G9R5_9FIRM</name>
<evidence type="ECO:0000256" key="3">
    <source>
        <dbReference type="ARBA" id="ARBA00022691"/>
    </source>
</evidence>
<dbReference type="InterPro" id="IPR029063">
    <property type="entry name" value="SAM-dependent_MTases_sf"/>
</dbReference>
<dbReference type="PANTHER" id="PTHR30481:SF4">
    <property type="entry name" value="SITE-SPECIFIC DNA-METHYLTRANSFERASE (ADENINE-SPECIFIC)"/>
    <property type="match status" value="1"/>
</dbReference>
<keyword evidence="3" id="KW-0949">S-adenosyl-L-methionine</keyword>
<dbReference type="SUPFAM" id="SSF53335">
    <property type="entry name" value="S-adenosyl-L-methionine-dependent methyltransferases"/>
    <property type="match status" value="1"/>
</dbReference>
<dbReference type="Proteomes" id="UP000729290">
    <property type="component" value="Unassembled WGS sequence"/>
</dbReference>
<reference evidence="4 5" key="1">
    <citation type="journal article" date="2021" name="Sci. Rep.">
        <title>The distribution of antibiotic resistance genes in chicken gut microbiota commensals.</title>
        <authorList>
            <person name="Juricova H."/>
            <person name="Matiasovicova J."/>
            <person name="Kubasova T."/>
            <person name="Cejkova D."/>
            <person name="Rychlik I."/>
        </authorList>
    </citation>
    <scope>NUCLEOTIDE SEQUENCE [LARGE SCALE GENOMIC DNA]</scope>
    <source>
        <strain evidence="4 5">An431b</strain>
    </source>
</reference>